<dbReference type="EMBL" id="JARBDR010000640">
    <property type="protein sequence ID" value="KAJ8310860.1"/>
    <property type="molecule type" value="Genomic_DNA"/>
</dbReference>
<reference evidence="1 2" key="1">
    <citation type="submission" date="2022-12" db="EMBL/GenBank/DDBJ databases">
        <title>Chromosome-level genome of Tegillarca granosa.</title>
        <authorList>
            <person name="Kim J."/>
        </authorList>
    </citation>
    <scope>NUCLEOTIDE SEQUENCE [LARGE SCALE GENOMIC DNA]</scope>
    <source>
        <strain evidence="1">Teg-2019</strain>
        <tissue evidence="1">Adductor muscle</tissue>
    </source>
</reference>
<accession>A0ABQ9F5M2</accession>
<evidence type="ECO:0000313" key="1">
    <source>
        <dbReference type="EMBL" id="KAJ8310860.1"/>
    </source>
</evidence>
<dbReference type="Proteomes" id="UP001217089">
    <property type="component" value="Unassembled WGS sequence"/>
</dbReference>
<organism evidence="1 2">
    <name type="scientific">Tegillarca granosa</name>
    <name type="common">Malaysian cockle</name>
    <name type="synonym">Anadara granosa</name>
    <dbReference type="NCBI Taxonomy" id="220873"/>
    <lineage>
        <taxon>Eukaryota</taxon>
        <taxon>Metazoa</taxon>
        <taxon>Spiralia</taxon>
        <taxon>Lophotrochozoa</taxon>
        <taxon>Mollusca</taxon>
        <taxon>Bivalvia</taxon>
        <taxon>Autobranchia</taxon>
        <taxon>Pteriomorphia</taxon>
        <taxon>Arcoida</taxon>
        <taxon>Arcoidea</taxon>
        <taxon>Arcidae</taxon>
        <taxon>Tegillarca</taxon>
    </lineage>
</organism>
<gene>
    <name evidence="1" type="ORF">KUTeg_012725</name>
</gene>
<evidence type="ECO:0000313" key="2">
    <source>
        <dbReference type="Proteomes" id="UP001217089"/>
    </source>
</evidence>
<comment type="caution">
    <text evidence="1">The sequence shown here is derived from an EMBL/GenBank/DDBJ whole genome shotgun (WGS) entry which is preliminary data.</text>
</comment>
<sequence>MKEKLLMTDVAADLFETDPEVEDYGIESNYTVTSTDGQIMARNFHNSVSNGQYQNGRQYQTEEKKFKFGPFMNHVLPEALAFCKAENWKIY</sequence>
<protein>
    <submittedName>
        <fullName evidence="1">Uncharacterized protein</fullName>
    </submittedName>
</protein>
<keyword evidence="2" id="KW-1185">Reference proteome</keyword>
<name>A0ABQ9F5M2_TEGGR</name>
<proteinExistence type="predicted"/>